<dbReference type="EMBL" id="JBHUOJ010000027">
    <property type="protein sequence ID" value="MFD2834090.1"/>
    <property type="molecule type" value="Genomic_DNA"/>
</dbReference>
<evidence type="ECO:0000259" key="12">
    <source>
        <dbReference type="PROSITE" id="PS51198"/>
    </source>
</evidence>
<dbReference type="PANTHER" id="PTHR11070">
    <property type="entry name" value="UVRD / RECB / PCRA DNA HELICASE FAMILY MEMBER"/>
    <property type="match status" value="1"/>
</dbReference>
<proteinExistence type="predicted"/>
<protein>
    <recommendedName>
        <fullName evidence="7">DNA 3'-5' helicase</fullName>
        <ecNumber evidence="7">5.6.2.4</ecNumber>
    </recommendedName>
    <alternativeName>
        <fullName evidence="8">DNA 3'-5' helicase II</fullName>
    </alternativeName>
</protein>
<dbReference type="RefSeq" id="WP_251740865.1">
    <property type="nucleotide sequence ID" value="NZ_JBHUOJ010000027.1"/>
</dbReference>
<keyword evidence="2 10" id="KW-0378">Hydrolase</keyword>
<dbReference type="SMART" id="SM00490">
    <property type="entry name" value="HELICc"/>
    <property type="match status" value="1"/>
</dbReference>
<evidence type="ECO:0000313" key="14">
    <source>
        <dbReference type="Proteomes" id="UP001597438"/>
    </source>
</evidence>
<dbReference type="Pfam" id="PF00271">
    <property type="entry name" value="Helicase_C"/>
    <property type="match status" value="1"/>
</dbReference>
<keyword evidence="1 10" id="KW-0547">Nucleotide-binding</keyword>
<evidence type="ECO:0000256" key="2">
    <source>
        <dbReference type="ARBA" id="ARBA00022801"/>
    </source>
</evidence>
<feature type="domain" description="UvrD-like helicase ATP-binding" evidence="12">
    <location>
        <begin position="682"/>
        <end position="1046"/>
    </location>
</feature>
<dbReference type="PANTHER" id="PTHR11070:SF2">
    <property type="entry name" value="ATP-DEPENDENT DNA HELICASE SRS2"/>
    <property type="match status" value="1"/>
</dbReference>
<evidence type="ECO:0000256" key="6">
    <source>
        <dbReference type="ARBA" id="ARBA00034617"/>
    </source>
</evidence>
<evidence type="ECO:0000256" key="3">
    <source>
        <dbReference type="ARBA" id="ARBA00022806"/>
    </source>
</evidence>
<dbReference type="EC" id="5.6.2.4" evidence="7"/>
<dbReference type="InterPro" id="IPR014017">
    <property type="entry name" value="DNA_helicase_UvrD-like_C"/>
</dbReference>
<dbReference type="InterPro" id="IPR014016">
    <property type="entry name" value="UvrD-like_ATP-bd"/>
</dbReference>
<dbReference type="Pfam" id="PF00580">
    <property type="entry name" value="UvrD-helicase"/>
    <property type="match status" value="2"/>
</dbReference>
<gene>
    <name evidence="13" type="ORF">ACFSYS_12405</name>
</gene>
<dbReference type="Proteomes" id="UP001597438">
    <property type="component" value="Unassembled WGS sequence"/>
</dbReference>
<evidence type="ECO:0000256" key="9">
    <source>
        <dbReference type="ARBA" id="ARBA00048988"/>
    </source>
</evidence>
<dbReference type="Gene3D" id="3.40.50.300">
    <property type="entry name" value="P-loop containing nucleotide triphosphate hydrolases"/>
    <property type="match status" value="3"/>
</dbReference>
<dbReference type="SUPFAM" id="SSF52540">
    <property type="entry name" value="P-loop containing nucleoside triphosphate hydrolases"/>
    <property type="match status" value="2"/>
</dbReference>
<reference evidence="14" key="1">
    <citation type="journal article" date="2019" name="Int. J. Syst. Evol. Microbiol.">
        <title>The Global Catalogue of Microorganisms (GCM) 10K type strain sequencing project: providing services to taxonomists for standard genome sequencing and annotation.</title>
        <authorList>
            <consortium name="The Broad Institute Genomics Platform"/>
            <consortium name="The Broad Institute Genome Sequencing Center for Infectious Disease"/>
            <person name="Wu L."/>
            <person name="Ma J."/>
        </authorList>
    </citation>
    <scope>NUCLEOTIDE SEQUENCE [LARGE SCALE GENOMIC DNA]</scope>
    <source>
        <strain evidence="14">KCTC 52925</strain>
    </source>
</reference>
<keyword evidence="4 10" id="KW-0067">ATP-binding</keyword>
<evidence type="ECO:0000256" key="5">
    <source>
        <dbReference type="ARBA" id="ARBA00023235"/>
    </source>
</evidence>
<evidence type="ECO:0000256" key="8">
    <source>
        <dbReference type="ARBA" id="ARBA00034923"/>
    </source>
</evidence>
<organism evidence="13 14">
    <name type="scientific">Christiangramia antarctica</name>
    <dbReference type="NCBI Taxonomy" id="2058158"/>
    <lineage>
        <taxon>Bacteria</taxon>
        <taxon>Pseudomonadati</taxon>
        <taxon>Bacteroidota</taxon>
        <taxon>Flavobacteriia</taxon>
        <taxon>Flavobacteriales</taxon>
        <taxon>Flavobacteriaceae</taxon>
        <taxon>Christiangramia</taxon>
    </lineage>
</organism>
<feature type="binding site" evidence="10">
    <location>
        <begin position="703"/>
        <end position="710"/>
    </location>
    <ligand>
        <name>ATP</name>
        <dbReference type="ChEBI" id="CHEBI:30616"/>
    </ligand>
</feature>
<keyword evidence="3 10" id="KW-0347">Helicase</keyword>
<comment type="catalytic activity">
    <reaction evidence="9">
        <text>ATP + H2O = ADP + phosphate + H(+)</text>
        <dbReference type="Rhea" id="RHEA:13065"/>
        <dbReference type="ChEBI" id="CHEBI:15377"/>
        <dbReference type="ChEBI" id="CHEBI:15378"/>
        <dbReference type="ChEBI" id="CHEBI:30616"/>
        <dbReference type="ChEBI" id="CHEBI:43474"/>
        <dbReference type="ChEBI" id="CHEBI:456216"/>
        <dbReference type="EC" id="5.6.2.4"/>
    </reaction>
</comment>
<comment type="caution">
    <text evidence="13">The sequence shown here is derived from an EMBL/GenBank/DDBJ whole genome shotgun (WGS) entry which is preliminary data.</text>
</comment>
<keyword evidence="5" id="KW-0413">Isomerase</keyword>
<evidence type="ECO:0000256" key="1">
    <source>
        <dbReference type="ARBA" id="ARBA00022741"/>
    </source>
</evidence>
<dbReference type="Gene3D" id="1.10.486.10">
    <property type="entry name" value="PCRA, domain 4"/>
    <property type="match status" value="1"/>
</dbReference>
<dbReference type="InterPro" id="IPR001650">
    <property type="entry name" value="Helicase_C-like"/>
</dbReference>
<evidence type="ECO:0000256" key="4">
    <source>
        <dbReference type="ARBA" id="ARBA00022840"/>
    </source>
</evidence>
<evidence type="ECO:0000256" key="10">
    <source>
        <dbReference type="PROSITE-ProRule" id="PRU00560"/>
    </source>
</evidence>
<feature type="domain" description="Helicase C-terminal" evidence="11">
    <location>
        <begin position="32"/>
        <end position="203"/>
    </location>
</feature>
<evidence type="ECO:0000256" key="7">
    <source>
        <dbReference type="ARBA" id="ARBA00034808"/>
    </source>
</evidence>
<accession>A0ABW5X675</accession>
<dbReference type="PROSITE" id="PS51198">
    <property type="entry name" value="UVRD_HELICASE_ATP_BIND"/>
    <property type="match status" value="1"/>
</dbReference>
<evidence type="ECO:0000313" key="13">
    <source>
        <dbReference type="EMBL" id="MFD2834090.1"/>
    </source>
</evidence>
<dbReference type="InterPro" id="IPR000212">
    <property type="entry name" value="DNA_helicase_UvrD/REP"/>
</dbReference>
<dbReference type="InterPro" id="IPR027417">
    <property type="entry name" value="P-loop_NTPase"/>
</dbReference>
<dbReference type="Pfam" id="PF13361">
    <property type="entry name" value="UvrD_C"/>
    <property type="match status" value="1"/>
</dbReference>
<dbReference type="CDD" id="cd17932">
    <property type="entry name" value="DEXQc_UvrD"/>
    <property type="match status" value="1"/>
</dbReference>
<evidence type="ECO:0000259" key="11">
    <source>
        <dbReference type="PROSITE" id="PS51194"/>
    </source>
</evidence>
<keyword evidence="14" id="KW-1185">Reference proteome</keyword>
<sequence length="1328" mass="154355">MKKFKELDKYSELNPIRDHIKLEFRETEPGKELKAIKKDLAESLKPEYSRAIVFCTSRKLTEEAAAEVNSEFKENDTLANKAGFYHAGMDSDARERTFEQYKTGSLAILFATKAFGMGMDIRNIHHVYHLGPSGSFEDYLQEVGRAGRNEDDLKKAGYSSENPIQAICFHSKDSFPSYRDWIQRTQISWNDICNVYEVFKEYRAQFITGKEERQNREFLPIPLNTLSTSLKYMDTESDLGSLFRLSLYWLQQADRIHSRFYVPAFLEFQNEGFFDRETEPNIADDDLKKLFGYVFKIYDEEFRDADSTLVDGTGLMKYMEVNREKMFLLILKAQKKGLLKLVNELNVKPTENSRHDEAIQKIARDSEFQFLEAVNEIALKLVEEFRRNEEVELLNETLQRLIQEVEESVLFEKFLDKLSSYADREYCEIYLRSKDLRKERKKQPEFASFMNTARRTQPELLEILEKQRRILKSDKSSGILKTAFFVLNLHPEISITSKFSEDSKAIIQVVKLEATKTALGKFVTSFCKDGRSLLIELMKEESRVVDINELLLRLPFKEPKYSEVENLFYLLRKVGYIRFQGGLIPMAIEMKFDKLEALGDLPEDEKLGFTYVETIRMKKLRLIVLECFSELEDKDKQTDLIRDYFQGKDSKEIIKLIETYSKNHEKLLGPYRAEALKERVSGLNPNQLSVYKAGMRSHVSVLAGPGTGKTHTLVLRVARLIQEENIPPHKILVLAYNRAVVEELKMRLKSLFVELGYKKLINSLQVYTFSALTGSVLQQNGVQENDLNVWEKKFLELYRERGRSILGRFADVEYVFIDEFQDITNRRLEIIKIVAPKFRSFITAIGDPNQSIYGFDRVKENGERGPEAYYALFNEEYSPEEKMLTINYRSTPEIIETSKLALPGSARNLPIEPNPETEKFEGVVDIYEGSGEWLSRFYRLLQEEGNNEIAILFRTNEELYKDYELINELVETAGYKLEIKGSSTSFIRQREIAYILNVIIRNRAGALIEDKEGIGAYVNDIIKPKFPNWDKDLLDDFVRLFNYYYDQYNENHTYGDFVDFVKEITAKDDGQLFKILKTQRNITTPTVILTTIHRVKGMEYQNVIVPASTAKLPFEPRTREYSEVELQEIIDEEKRLRYVAYSRAKSNLIVEISAREKSLEAGECYLEAGNVNNGIPVKSGDNNIVISWKAGNDPNSIIHETIHTQLKIGDQLSIRRNDFNNWGVWYGNVKVERFIGNYAGRFNGSNLKGIFVDSITRYTAEECQLYDERHGANYYTRWSQDAQNRGFIYLVNFFGYAAPENEIEDLHRERIKGIIEYGEMLLENSFKN</sequence>
<comment type="catalytic activity">
    <reaction evidence="6">
        <text>Couples ATP hydrolysis with the unwinding of duplex DNA by translocating in the 3'-5' direction.</text>
        <dbReference type="EC" id="5.6.2.4"/>
    </reaction>
</comment>
<dbReference type="PROSITE" id="PS51194">
    <property type="entry name" value="HELICASE_CTER"/>
    <property type="match status" value="1"/>
</dbReference>
<name>A0ABW5X675_9FLAO</name>